<keyword evidence="2" id="KW-1185">Reference proteome</keyword>
<dbReference type="Proteomes" id="UP001597205">
    <property type="component" value="Unassembled WGS sequence"/>
</dbReference>
<sequence length="134" mass="15527">MDNIIFRAGNNIAIKIPIELYEETLHFYRDILLLETEEQQIDHPSIIKSTKVKFGDINLWLDAVPQKKETKIYLELNTNQMQNALDYLNANKIQIAADEDEQSPDIQWIKDPAGNTLLLHTNNLDNQDPKIKII</sequence>
<dbReference type="EMBL" id="JBHTKY010000021">
    <property type="protein sequence ID" value="MFD1166596.1"/>
    <property type="molecule type" value="Genomic_DNA"/>
</dbReference>
<gene>
    <name evidence="1" type="ORF">ACFQ2C_13360</name>
</gene>
<organism evidence="1 2">
    <name type="scientific">Sphingobacterium daejeonense</name>
    <dbReference type="NCBI Taxonomy" id="371142"/>
    <lineage>
        <taxon>Bacteria</taxon>
        <taxon>Pseudomonadati</taxon>
        <taxon>Bacteroidota</taxon>
        <taxon>Sphingobacteriia</taxon>
        <taxon>Sphingobacteriales</taxon>
        <taxon>Sphingobacteriaceae</taxon>
        <taxon>Sphingobacterium</taxon>
    </lineage>
</organism>
<evidence type="ECO:0000313" key="2">
    <source>
        <dbReference type="Proteomes" id="UP001597205"/>
    </source>
</evidence>
<name>A0ABW3RN60_9SPHI</name>
<evidence type="ECO:0000313" key="1">
    <source>
        <dbReference type="EMBL" id="MFD1166596.1"/>
    </source>
</evidence>
<reference evidence="2" key="1">
    <citation type="journal article" date="2019" name="Int. J. Syst. Evol. Microbiol.">
        <title>The Global Catalogue of Microorganisms (GCM) 10K type strain sequencing project: providing services to taxonomists for standard genome sequencing and annotation.</title>
        <authorList>
            <consortium name="The Broad Institute Genomics Platform"/>
            <consortium name="The Broad Institute Genome Sequencing Center for Infectious Disease"/>
            <person name="Wu L."/>
            <person name="Ma J."/>
        </authorList>
    </citation>
    <scope>NUCLEOTIDE SEQUENCE [LARGE SCALE GENOMIC DNA]</scope>
    <source>
        <strain evidence="2">CCUG 52468</strain>
    </source>
</reference>
<dbReference type="InterPro" id="IPR029068">
    <property type="entry name" value="Glyas_Bleomycin-R_OHBP_Dase"/>
</dbReference>
<accession>A0ABW3RN60</accession>
<dbReference type="Gene3D" id="3.10.180.10">
    <property type="entry name" value="2,3-Dihydroxybiphenyl 1,2-Dioxygenase, domain 1"/>
    <property type="match status" value="1"/>
</dbReference>
<protein>
    <submittedName>
        <fullName evidence="1">Glyoxalase</fullName>
    </submittedName>
</protein>
<comment type="caution">
    <text evidence="1">The sequence shown here is derived from an EMBL/GenBank/DDBJ whole genome shotgun (WGS) entry which is preliminary data.</text>
</comment>
<dbReference type="RefSeq" id="WP_138091357.1">
    <property type="nucleotide sequence ID" value="NZ_JBHTKY010000021.1"/>
</dbReference>
<proteinExistence type="predicted"/>
<dbReference type="SUPFAM" id="SSF54593">
    <property type="entry name" value="Glyoxalase/Bleomycin resistance protein/Dihydroxybiphenyl dioxygenase"/>
    <property type="match status" value="1"/>
</dbReference>